<dbReference type="STRING" id="407821.A0A087TBW0"/>
<dbReference type="Gene3D" id="1.25.40.710">
    <property type="match status" value="1"/>
</dbReference>
<name>A0A087TBW0_STEMI</name>
<organism evidence="1 2">
    <name type="scientific">Stegodyphus mimosarum</name>
    <name type="common">African social velvet spider</name>
    <dbReference type="NCBI Taxonomy" id="407821"/>
    <lineage>
        <taxon>Eukaryota</taxon>
        <taxon>Metazoa</taxon>
        <taxon>Ecdysozoa</taxon>
        <taxon>Arthropoda</taxon>
        <taxon>Chelicerata</taxon>
        <taxon>Arachnida</taxon>
        <taxon>Araneae</taxon>
        <taxon>Araneomorphae</taxon>
        <taxon>Entelegynae</taxon>
        <taxon>Eresoidea</taxon>
        <taxon>Eresidae</taxon>
        <taxon>Stegodyphus</taxon>
    </lineage>
</organism>
<gene>
    <name evidence="1" type="ORF">X975_07461</name>
</gene>
<evidence type="ECO:0000313" key="2">
    <source>
        <dbReference type="Proteomes" id="UP000054359"/>
    </source>
</evidence>
<keyword evidence="2" id="KW-1185">Reference proteome</keyword>
<dbReference type="OMA" id="CAYFYES"/>
<sequence>MIHLADKILAILNTIEVLASIGSKVDKKELPDYKKIEQQKHCIIEALVKKGKAMCDYLLLKAGINAEMDSNKETSETSDHLESEKMSTEIESVDPSAAENVKNLSQITLDAVDEVYCELQKWSDMSDSKVSSFTEKHALIHCHYGRALKILLKQQDEKRNLDTEKKCIELYKKVDWNHCAYFYESSLLVRYPLSYRLF</sequence>
<dbReference type="EMBL" id="KK114507">
    <property type="protein sequence ID" value="KFM62599.1"/>
    <property type="molecule type" value="Genomic_DNA"/>
</dbReference>
<dbReference type="Proteomes" id="UP000054359">
    <property type="component" value="Unassembled WGS sequence"/>
</dbReference>
<dbReference type="InterPro" id="IPR046939">
    <property type="entry name" value="TPPII_C_sf"/>
</dbReference>
<dbReference type="OrthoDB" id="10256524at2759"/>
<protein>
    <submittedName>
        <fullName evidence="1">Tripeptidyl-peptidase 2</fullName>
    </submittedName>
</protein>
<feature type="non-terminal residue" evidence="1">
    <location>
        <position position="198"/>
    </location>
</feature>
<accession>A0A087TBW0</accession>
<proteinExistence type="predicted"/>
<dbReference type="AlphaFoldDB" id="A0A087TBW0"/>
<reference evidence="1 2" key="1">
    <citation type="submission" date="2013-11" db="EMBL/GenBank/DDBJ databases">
        <title>Genome sequencing of Stegodyphus mimosarum.</title>
        <authorList>
            <person name="Bechsgaard J."/>
        </authorList>
    </citation>
    <scope>NUCLEOTIDE SEQUENCE [LARGE SCALE GENOMIC DNA]</scope>
</reference>
<evidence type="ECO:0000313" key="1">
    <source>
        <dbReference type="EMBL" id="KFM62599.1"/>
    </source>
</evidence>